<feature type="compositionally biased region" description="Polar residues" evidence="1">
    <location>
        <begin position="321"/>
        <end position="349"/>
    </location>
</feature>
<gene>
    <name evidence="2" type="primary">LORF2I</name>
</gene>
<organism evidence="2">
    <name type="scientific">Spheniscid alphaherpesvirus 1</name>
    <dbReference type="NCBI Taxonomy" id="2560777"/>
    <lineage>
        <taxon>Viruses</taxon>
        <taxon>Duplodnaviria</taxon>
        <taxon>Heunggongvirae</taxon>
        <taxon>Peploviricota</taxon>
        <taxon>Herviviricetes</taxon>
        <taxon>Herpesvirales</taxon>
        <taxon>Orthoherpesviridae</taxon>
        <taxon>Alphaherpesvirinae</taxon>
        <taxon>Mardivirus</taxon>
        <taxon>Mardivirus spheniscidalpha1</taxon>
    </lineage>
</organism>
<evidence type="ECO:0000313" key="2">
    <source>
        <dbReference type="EMBL" id="SCL76974.1"/>
    </source>
</evidence>
<dbReference type="EMBL" id="LT608136">
    <property type="protein sequence ID" value="SCL76974.1"/>
    <property type="molecule type" value="Genomic_DNA"/>
</dbReference>
<accession>A0A1R3T233</accession>
<dbReference type="InterPro" id="IPR010883">
    <property type="entry name" value="Marek_disease_virus_LORF3"/>
</dbReference>
<feature type="region of interest" description="Disordered" evidence="1">
    <location>
        <begin position="320"/>
        <end position="400"/>
    </location>
</feature>
<proteinExistence type="predicted"/>
<feature type="region of interest" description="Disordered" evidence="1">
    <location>
        <begin position="240"/>
        <end position="260"/>
    </location>
</feature>
<sequence>MAFRVAPPFPTVSDNGDDVSIPESVPNYRLTVVRRILTRLFPTTLPIVKSLEPKNGQKVNEAQFTSALEIIGMHEKVHIGGRQQNGTNIPLAALDGLYSACRGLACEAVYMDDASSDLIHRLSTSWVVTMRLVLNYPQLVGCLPLSQASGKYSLWMGVIIEKSKGKWQLWAFWKILEQCIDWCCMFHSPNDECTYGIPRIGPLWEAAVNDLDRQAAVTDIRRCQLWSKAPCIVCDDESNKDAENEHGSNGNDQETDRRPKVAIVRPCMKYTRHKAKMSRERVNMSVFRSTALIRHGQRGVHFTSDTDDDDVQVVDTDIVTGETTPRNLNPQQRGVRATRTNRTGNSSGDQVVPLGRRSHVDDPNDRTALSPADSEGPSDSPPPLRRRLFPGPSTSNTARD</sequence>
<dbReference type="Pfam" id="PF07420">
    <property type="entry name" value="DUF1509"/>
    <property type="match status" value="1"/>
</dbReference>
<protein>
    <submittedName>
        <fullName evidence="2">Protein LORF2I</fullName>
    </submittedName>
</protein>
<name>A0A1R3T233_9ALPH</name>
<dbReference type="Proteomes" id="UP000280017">
    <property type="component" value="Segment"/>
</dbReference>
<reference evidence="2" key="1">
    <citation type="submission" date="2016-08" db="EMBL/GenBank/DDBJ databases">
        <authorList>
            <person name="Seilhamer J.J."/>
        </authorList>
    </citation>
    <scope>NUCLEOTIDE SEQUENCE</scope>
    <source>
        <strain evidence="2">Lib01003</strain>
    </source>
</reference>
<evidence type="ECO:0000256" key="1">
    <source>
        <dbReference type="SAM" id="MobiDB-lite"/>
    </source>
</evidence>